<accession>K2KYA8</accession>
<gene>
    <name evidence="1" type="ORF">A10D4_00630</name>
</gene>
<name>K2KYA8_9GAMM</name>
<evidence type="ECO:0000313" key="1">
    <source>
        <dbReference type="EMBL" id="EKE87554.1"/>
    </source>
</evidence>
<dbReference type="Gene3D" id="3.40.109.10">
    <property type="entry name" value="NADH Oxidase"/>
    <property type="match status" value="2"/>
</dbReference>
<proteinExistence type="predicted"/>
<dbReference type="RefSeq" id="WP_008487059.1">
    <property type="nucleotide sequence ID" value="NZ_AMRG01000001.1"/>
</dbReference>
<dbReference type="PATRIC" id="fig|740709.3.peg.126"/>
<organism evidence="1 2">
    <name type="scientific">Idiomarina xiamenensis 10-D-4</name>
    <dbReference type="NCBI Taxonomy" id="740709"/>
    <lineage>
        <taxon>Bacteria</taxon>
        <taxon>Pseudomonadati</taxon>
        <taxon>Pseudomonadota</taxon>
        <taxon>Gammaproteobacteria</taxon>
        <taxon>Alteromonadales</taxon>
        <taxon>Idiomarinaceae</taxon>
        <taxon>Idiomarina</taxon>
    </lineage>
</organism>
<protein>
    <recommendedName>
        <fullName evidence="3">Nitroreductase domain-containing protein</fullName>
    </recommendedName>
</protein>
<dbReference type="AlphaFoldDB" id="K2KYA8"/>
<reference evidence="1 2" key="1">
    <citation type="journal article" date="2012" name="J. Bacteriol.">
        <title>Genome Sequence of Idiomarina xiamenensis Type Strain 10-D-4.</title>
        <authorList>
            <person name="Lai Q."/>
            <person name="Wang L."/>
            <person name="Wang W."/>
            <person name="Shao Z."/>
        </authorList>
    </citation>
    <scope>NUCLEOTIDE SEQUENCE [LARGE SCALE GENOMIC DNA]</scope>
    <source>
        <strain evidence="1 2">10-D-4</strain>
    </source>
</reference>
<dbReference type="Proteomes" id="UP000014115">
    <property type="component" value="Unassembled WGS sequence"/>
</dbReference>
<sequence>MLFQFCAAPARYEPLNRPDIHYPVSSFGGLLSCCFYLLTPTARQGYVDVFRYQPNYHALECVARQQAWQQPLAADQALLAIAGNYWMVVNKYGEYSPYGVALDAGILVAQANYLTQLCELHSSACPESLPALQALLVDNQSATQIFAAQTLRFQQPPWQLLQSNAADTRIAVWQEPSIAYASLPNLPALFNLFATPAPTPEPSSSAPSGSAPVTLPTTDVLRVMQRRTAANDAVGFAQKTPPLSRQFLTDFLQTREQLAQRRERLAGESLLTMQVAWINPFGVEQGLYDGQGQALRLPADKEAFLDQLRDCLYSSQQKYNIASLTMELFITVEPQQWLAAYGDSSLRLAHMAAGAVAHDIALTASLFGAFARPVRMFRDTALQQRLGLTGQLLVQVLVGFHRHHNFAVKL</sequence>
<evidence type="ECO:0000313" key="2">
    <source>
        <dbReference type="Proteomes" id="UP000014115"/>
    </source>
</evidence>
<dbReference type="InterPro" id="IPR000415">
    <property type="entry name" value="Nitroreductase-like"/>
</dbReference>
<evidence type="ECO:0008006" key="3">
    <source>
        <dbReference type="Google" id="ProtNLM"/>
    </source>
</evidence>
<keyword evidence="2" id="KW-1185">Reference proteome</keyword>
<dbReference type="STRING" id="740709.A10D4_00630"/>
<dbReference type="OrthoDB" id="9801593at2"/>
<comment type="caution">
    <text evidence="1">The sequence shown here is derived from an EMBL/GenBank/DDBJ whole genome shotgun (WGS) entry which is preliminary data.</text>
</comment>
<dbReference type="EMBL" id="AMRG01000001">
    <property type="protein sequence ID" value="EKE87554.1"/>
    <property type="molecule type" value="Genomic_DNA"/>
</dbReference>
<dbReference type="GO" id="GO:0016491">
    <property type="term" value="F:oxidoreductase activity"/>
    <property type="evidence" value="ECO:0007669"/>
    <property type="project" value="InterPro"/>
</dbReference>